<dbReference type="SUPFAM" id="SSF82171">
    <property type="entry name" value="DPP6 N-terminal domain-like"/>
    <property type="match status" value="1"/>
</dbReference>
<reference evidence="4 5" key="1">
    <citation type="journal article" date="2017" name="Int. J. Syst. Evol. Microbiol.">
        <title>Bacillus mangrovi sp. nov., isolated from a sediment sample from a mangrove forest.</title>
        <authorList>
            <person name="Gupta V."/>
            <person name="Singh P.K."/>
            <person name="Korpole S."/>
            <person name="Tanuku N.R.S."/>
            <person name="Pinnaka A.K."/>
        </authorList>
    </citation>
    <scope>NUCLEOTIDE SEQUENCE [LARGE SCALE GENOMIC DNA]</scope>
    <source>
        <strain evidence="4 5">KCTC 33872</strain>
    </source>
</reference>
<feature type="compositionally biased region" description="Basic and acidic residues" evidence="1">
    <location>
        <begin position="38"/>
        <end position="50"/>
    </location>
</feature>
<keyword evidence="2" id="KW-0732">Signal</keyword>
<dbReference type="EMBL" id="WMIB01000001">
    <property type="protein sequence ID" value="MTH52411.1"/>
    <property type="molecule type" value="Genomic_DNA"/>
</dbReference>
<dbReference type="Pfam" id="PF21101">
    <property type="entry name" value="YqgU"/>
    <property type="match status" value="1"/>
</dbReference>
<keyword evidence="5" id="KW-1185">Reference proteome</keyword>
<gene>
    <name evidence="4" type="ORF">GKZ89_03255</name>
</gene>
<comment type="caution">
    <text evidence="4">The sequence shown here is derived from an EMBL/GenBank/DDBJ whole genome shotgun (WGS) entry which is preliminary data.</text>
</comment>
<feature type="signal peptide" evidence="2">
    <location>
        <begin position="1"/>
        <end position="21"/>
    </location>
</feature>
<feature type="chain" id="PRO_5039445929" description="YqgU-like 6-bladed beta-propeller domain-containing protein" evidence="2">
    <location>
        <begin position="22"/>
        <end position="355"/>
    </location>
</feature>
<proteinExistence type="predicted"/>
<accession>A0A7X2V3V1</accession>
<feature type="region of interest" description="Disordered" evidence="1">
    <location>
        <begin position="27"/>
        <end position="50"/>
    </location>
</feature>
<evidence type="ECO:0000256" key="1">
    <source>
        <dbReference type="SAM" id="MobiDB-lite"/>
    </source>
</evidence>
<dbReference type="RefSeq" id="WP_155110913.1">
    <property type="nucleotide sequence ID" value="NZ_WMIB01000001.1"/>
</dbReference>
<name>A0A7X2V3V1_9BACI</name>
<dbReference type="OrthoDB" id="2168335at2"/>
<organism evidence="4 5">
    <name type="scientific">Metabacillus mangrovi</name>
    <dbReference type="NCBI Taxonomy" id="1491830"/>
    <lineage>
        <taxon>Bacteria</taxon>
        <taxon>Bacillati</taxon>
        <taxon>Bacillota</taxon>
        <taxon>Bacilli</taxon>
        <taxon>Bacillales</taxon>
        <taxon>Bacillaceae</taxon>
        <taxon>Metabacillus</taxon>
    </lineage>
</organism>
<dbReference type="Proteomes" id="UP000434639">
    <property type="component" value="Unassembled WGS sequence"/>
</dbReference>
<sequence length="355" mass="39072">MGSKRLLAAALFMLLISTAAGCISPSGPKPLDGSAPAGEKDKETKSEERRIIPYKADETTFQMTGGWLSGDTVALAEYSGGDTVISSYGIYTGEKKELAKVNMAVTHFETSADGKYLLLQGSTSSRHIDLLMMEVSGEVRFEHEFTSHDLSFAWNRQNPDRLFVTAFKEDWSFHPSVFYPLSGGEMTGPIDSPFAEWNGEHTLLYTAEVQQPDGSLLYEYDIRTKKTKLADEQVIALFPGESALVTLKSKDGSDYYSASLNGKESVYPAALADQEGVPEIPYAEAAGQTFLTYEYRDTRNLVSYSLTDGQKRTVLEDVQNAPLQFSPDGSLVLYGYQQETIIDLQSGSLKSLIVF</sequence>
<dbReference type="PROSITE" id="PS51257">
    <property type="entry name" value="PROKAR_LIPOPROTEIN"/>
    <property type="match status" value="1"/>
</dbReference>
<evidence type="ECO:0000259" key="3">
    <source>
        <dbReference type="Pfam" id="PF21101"/>
    </source>
</evidence>
<evidence type="ECO:0000313" key="4">
    <source>
        <dbReference type="EMBL" id="MTH52411.1"/>
    </source>
</evidence>
<evidence type="ECO:0000313" key="5">
    <source>
        <dbReference type="Proteomes" id="UP000434639"/>
    </source>
</evidence>
<dbReference type="InterPro" id="IPR048421">
    <property type="entry name" value="YqgU_beta-prop"/>
</dbReference>
<feature type="domain" description="YqgU-like 6-bladed beta-propeller" evidence="3">
    <location>
        <begin position="90"/>
        <end position="335"/>
    </location>
</feature>
<dbReference type="AlphaFoldDB" id="A0A7X2V3V1"/>
<evidence type="ECO:0000256" key="2">
    <source>
        <dbReference type="SAM" id="SignalP"/>
    </source>
</evidence>
<protein>
    <recommendedName>
        <fullName evidence="3">YqgU-like 6-bladed beta-propeller domain-containing protein</fullName>
    </recommendedName>
</protein>